<protein>
    <submittedName>
        <fullName evidence="1">Uncharacterized protein</fullName>
    </submittedName>
</protein>
<dbReference type="AlphaFoldDB" id="A0A1H0NZL5"/>
<dbReference type="InterPro" id="IPR045708">
    <property type="entry name" value="DUF6064"/>
</dbReference>
<dbReference type="Proteomes" id="UP000198597">
    <property type="component" value="Unassembled WGS sequence"/>
</dbReference>
<accession>A0A1H0NZL5</accession>
<proteinExistence type="predicted"/>
<gene>
    <name evidence="1" type="ORF">SAMN04488529_1011019</name>
</gene>
<evidence type="ECO:0000313" key="2">
    <source>
        <dbReference type="Proteomes" id="UP000198597"/>
    </source>
</evidence>
<keyword evidence="2" id="KW-1185">Reference proteome</keyword>
<organism evidence="1 2">
    <name type="scientific">Clostridium gasigenes</name>
    <dbReference type="NCBI Taxonomy" id="94869"/>
    <lineage>
        <taxon>Bacteria</taxon>
        <taxon>Bacillati</taxon>
        <taxon>Bacillota</taxon>
        <taxon>Clostridia</taxon>
        <taxon>Eubacteriales</taxon>
        <taxon>Clostridiaceae</taxon>
        <taxon>Clostridium</taxon>
    </lineage>
</organism>
<reference evidence="1 2" key="1">
    <citation type="submission" date="2016-10" db="EMBL/GenBank/DDBJ databases">
        <authorList>
            <person name="de Groot N.N."/>
        </authorList>
    </citation>
    <scope>NUCLEOTIDE SEQUENCE [LARGE SCALE GENOMIC DNA]</scope>
    <source>
        <strain evidence="1 2">DSM 12272</strain>
    </source>
</reference>
<dbReference type="RefSeq" id="WP_089966436.1">
    <property type="nucleotide sequence ID" value="NZ_FNJM01000001.1"/>
</dbReference>
<name>A0A1H0NZL5_9CLOT</name>
<dbReference type="Pfam" id="PF19540">
    <property type="entry name" value="DUF6064"/>
    <property type="match status" value="1"/>
</dbReference>
<sequence length="210" mass="24607">METLFWNIAGEYNKDTWIFQIAIFLIELFIIFLIYNKPSKIIILCEKIFLAICFTWIAVVYFILHGSSEFNNVLNAIPFGIVALLWIVDIFVNKVKFTRNKRYDKIVSILYVIWFTFPIFSFLIGREWPKMFGIIFPCNLITFTLILLISYSKNVNYILLIILIALAVPGGFINVFEFGVWEDIIMIFVGIVATVIFSKIIFEKHQCKRN</sequence>
<dbReference type="EMBL" id="FNJM01000001">
    <property type="protein sequence ID" value="SDO98093.1"/>
    <property type="molecule type" value="Genomic_DNA"/>
</dbReference>
<evidence type="ECO:0000313" key="1">
    <source>
        <dbReference type="EMBL" id="SDO98093.1"/>
    </source>
</evidence>
<dbReference type="STRING" id="94869.SAMN04488529_1011019"/>